<dbReference type="InterPro" id="IPR016292">
    <property type="entry name" value="Epoxide_hydrolase"/>
</dbReference>
<keyword evidence="3 6" id="KW-0378">Hydrolase</keyword>
<dbReference type="STRING" id="2074.BG845_05309"/>
<proteinExistence type="inferred from homology"/>
<dbReference type="PIRSF" id="PIRSF001112">
    <property type="entry name" value="Epoxide_hydrolase"/>
    <property type="match status" value="1"/>
</dbReference>
<organism evidence="6 7">
    <name type="scientific">Pseudonocardia autotrophica</name>
    <name type="common">Amycolata autotrophica</name>
    <name type="synonym">Nocardia autotrophica</name>
    <dbReference type="NCBI Taxonomy" id="2074"/>
    <lineage>
        <taxon>Bacteria</taxon>
        <taxon>Bacillati</taxon>
        <taxon>Actinomycetota</taxon>
        <taxon>Actinomycetes</taxon>
        <taxon>Pseudonocardiales</taxon>
        <taxon>Pseudonocardiaceae</taxon>
        <taxon>Pseudonocardia</taxon>
    </lineage>
</organism>
<dbReference type="InterPro" id="IPR000639">
    <property type="entry name" value="Epox_hydrolase-like"/>
</dbReference>
<dbReference type="GO" id="GO:0097176">
    <property type="term" value="P:epoxide metabolic process"/>
    <property type="evidence" value="ECO:0007669"/>
    <property type="project" value="TreeGrafter"/>
</dbReference>
<dbReference type="AlphaFoldDB" id="A0A1Y2MMR4"/>
<protein>
    <submittedName>
        <fullName evidence="6">Soluble epoxide hydrolase</fullName>
        <ecNumber evidence="6">3.3.2.10</ecNumber>
    </submittedName>
</protein>
<evidence type="ECO:0000256" key="2">
    <source>
        <dbReference type="ARBA" id="ARBA00022797"/>
    </source>
</evidence>
<dbReference type="EC" id="3.3.2.10" evidence="6"/>
<keyword evidence="2" id="KW-0058">Aromatic hydrocarbons catabolism</keyword>
<feature type="domain" description="Epoxide hydrolase N-terminal" evidence="5">
    <location>
        <begin position="2"/>
        <end position="111"/>
    </location>
</feature>
<dbReference type="PANTHER" id="PTHR21661:SF35">
    <property type="entry name" value="EPOXIDE HYDROLASE"/>
    <property type="match status" value="1"/>
</dbReference>
<dbReference type="Proteomes" id="UP000194360">
    <property type="component" value="Unassembled WGS sequence"/>
</dbReference>
<evidence type="ECO:0000256" key="1">
    <source>
        <dbReference type="ARBA" id="ARBA00010088"/>
    </source>
</evidence>
<comment type="caution">
    <text evidence="6">The sequence shown here is derived from an EMBL/GenBank/DDBJ whole genome shotgun (WGS) entry which is preliminary data.</text>
</comment>
<dbReference type="Gene3D" id="3.40.50.1820">
    <property type="entry name" value="alpha/beta hydrolase"/>
    <property type="match status" value="1"/>
</dbReference>
<dbReference type="EMBL" id="MIGB01000038">
    <property type="protein sequence ID" value="OSY36543.1"/>
    <property type="molecule type" value="Genomic_DNA"/>
</dbReference>
<dbReference type="InterPro" id="IPR029058">
    <property type="entry name" value="AB_hydrolase_fold"/>
</dbReference>
<dbReference type="InterPro" id="IPR010497">
    <property type="entry name" value="Epoxide_hydro_N"/>
</dbReference>
<keyword evidence="7" id="KW-1185">Reference proteome</keyword>
<dbReference type="GO" id="GO:0004301">
    <property type="term" value="F:epoxide hydrolase activity"/>
    <property type="evidence" value="ECO:0007669"/>
    <property type="project" value="UniProtKB-EC"/>
</dbReference>
<accession>A0A1Y2MMR4</accession>
<feature type="active site" description="Nucleophile" evidence="4">
    <location>
        <position position="176"/>
    </location>
</feature>
<reference evidence="6 7" key="1">
    <citation type="submission" date="2016-09" db="EMBL/GenBank/DDBJ databases">
        <title>Pseudonocardia autotrophica DSM535, a candidate organism with high potential of specific P450 cytochromes.</title>
        <authorList>
            <person name="Grumaz C."/>
            <person name="Vainshtein Y."/>
            <person name="Kirstahler P."/>
            <person name="Sohn K."/>
        </authorList>
    </citation>
    <scope>NUCLEOTIDE SEQUENCE [LARGE SCALE GENOMIC DNA]</scope>
    <source>
        <strain evidence="6 7">DSM 535</strain>
    </source>
</reference>
<comment type="similarity">
    <text evidence="1">Belongs to the peptidase S33 family.</text>
</comment>
<dbReference type="PRINTS" id="PR00412">
    <property type="entry name" value="EPOXHYDRLASE"/>
</dbReference>
<evidence type="ECO:0000313" key="7">
    <source>
        <dbReference type="Proteomes" id="UP000194360"/>
    </source>
</evidence>
<dbReference type="SUPFAM" id="SSF53474">
    <property type="entry name" value="alpha/beta-Hydrolases"/>
    <property type="match status" value="1"/>
</dbReference>
<dbReference type="Pfam" id="PF06441">
    <property type="entry name" value="EHN"/>
    <property type="match status" value="1"/>
</dbReference>
<evidence type="ECO:0000259" key="5">
    <source>
        <dbReference type="Pfam" id="PF06441"/>
    </source>
</evidence>
<dbReference type="PANTHER" id="PTHR21661">
    <property type="entry name" value="EPOXIDE HYDROLASE 1-RELATED"/>
    <property type="match status" value="1"/>
</dbReference>
<evidence type="ECO:0000313" key="6">
    <source>
        <dbReference type="EMBL" id="OSY36543.1"/>
    </source>
</evidence>
<evidence type="ECO:0000256" key="3">
    <source>
        <dbReference type="ARBA" id="ARBA00022801"/>
    </source>
</evidence>
<sequence length="382" mass="43146">MRDFRIEIPETELDDLRERLGRTRWPEPSTVDGWGQGIPLDYARELCEYWRTRYDWRRVEAEINAWPQFRTGLDGGGDDSVEVHVLHARSPHPGAMPLLLTHGWPGSIVEFLDVLPALTDPPDPADAFHVVLPTLPGFGFSGKPAVPGWGVERIAVAWAQLMDRLGYQRFAAQGGDWGSMITSALGTAAPEMLYGIHLTMALAPKPDDVDLPLSRQEKADIAFSKSFDRYGSGYSAEQSTRPQTIGYGLVDSPVAQCTWIVEKFWDWTDCAGHPENVVSRDRLLDNVMQYWLNGTGASSARLYWESFARRRMEDVDVPTGVAQFPQEMVKLPRSWLERRFTDLRHFSRPDVGGHFASLEQPETFVEEVRTFFRGVRPPATTP</sequence>
<feature type="active site" description="Proton acceptor" evidence="4">
    <location>
        <position position="354"/>
    </location>
</feature>
<gene>
    <name evidence="6" type="ORF">BG845_05309</name>
</gene>
<feature type="active site" description="Proton donor" evidence="4">
    <location>
        <position position="303"/>
    </location>
</feature>
<dbReference type="RefSeq" id="WP_085915444.1">
    <property type="nucleotide sequence ID" value="NZ_AP018920.1"/>
</dbReference>
<evidence type="ECO:0000256" key="4">
    <source>
        <dbReference type="PIRSR" id="PIRSR001112-1"/>
    </source>
</evidence>
<dbReference type="OrthoDB" id="27092at2"/>
<name>A0A1Y2MMR4_PSEAH</name>